<sequence length="253" mass="27826">MPTTIVVGDLHLKATRVLPALDRLIDSEKADRVVFLGDYLDDWDATPEDFERECRALAEWADGRRKQGLDLVFLLGNHDLEYLRGAQGPGTWVELTPYCRKFLHRLNVHVAVEDHGWLLTHAGVTRAWARRQLYCAQGTQNPSAAEVADELNWMLSGNETNLLAMAGPGRGGSQLPSPLWADLDELLADPLPGVRQIVGHTPVDTCGTVNGAKEPDIIFCDTMSTSPDGEPYGDGTVLVIDEDGTTRKAELTR</sequence>
<accession>A0ABT6ZLW0</accession>
<protein>
    <submittedName>
        <fullName evidence="2">Metallophosphoesterase</fullName>
    </submittedName>
</protein>
<dbReference type="Gene3D" id="3.60.21.10">
    <property type="match status" value="1"/>
</dbReference>
<dbReference type="EMBL" id="JASJEX010000003">
    <property type="protein sequence ID" value="MDJ1129852.1"/>
    <property type="molecule type" value="Genomic_DNA"/>
</dbReference>
<name>A0ABT6ZLW0_9ACTN</name>
<evidence type="ECO:0000259" key="1">
    <source>
        <dbReference type="Pfam" id="PF00149"/>
    </source>
</evidence>
<organism evidence="2 3">
    <name type="scientific">Kribbibacterium absianum</name>
    <dbReference type="NCBI Taxonomy" id="3044210"/>
    <lineage>
        <taxon>Bacteria</taxon>
        <taxon>Bacillati</taxon>
        <taxon>Actinomycetota</taxon>
        <taxon>Coriobacteriia</taxon>
        <taxon>Coriobacteriales</taxon>
        <taxon>Kribbibacteriaceae</taxon>
        <taxon>Kribbibacterium</taxon>
    </lineage>
</organism>
<comment type="caution">
    <text evidence="2">The sequence shown here is derived from an EMBL/GenBank/DDBJ whole genome shotgun (WGS) entry which is preliminary data.</text>
</comment>
<proteinExistence type="predicted"/>
<dbReference type="SUPFAM" id="SSF56300">
    <property type="entry name" value="Metallo-dependent phosphatases"/>
    <property type="match status" value="1"/>
</dbReference>
<evidence type="ECO:0000313" key="2">
    <source>
        <dbReference type="EMBL" id="MDJ1129852.1"/>
    </source>
</evidence>
<evidence type="ECO:0000313" key="3">
    <source>
        <dbReference type="Proteomes" id="UP001431693"/>
    </source>
</evidence>
<dbReference type="InterPro" id="IPR029052">
    <property type="entry name" value="Metallo-depent_PP-like"/>
</dbReference>
<gene>
    <name evidence="2" type="ORF">QJ043_07155</name>
</gene>
<keyword evidence="3" id="KW-1185">Reference proteome</keyword>
<dbReference type="Proteomes" id="UP001431693">
    <property type="component" value="Unassembled WGS sequence"/>
</dbReference>
<dbReference type="InterPro" id="IPR004843">
    <property type="entry name" value="Calcineurin-like_PHP"/>
</dbReference>
<reference evidence="2" key="1">
    <citation type="submission" date="2023-05" db="EMBL/GenBank/DDBJ databases">
        <title>[olsenella] sp. nov., isolated from a pig farm feces dump.</title>
        <authorList>
            <person name="Chang Y.-H."/>
        </authorList>
    </citation>
    <scope>NUCLEOTIDE SEQUENCE</scope>
    <source>
        <strain evidence="2">YH-ols2217</strain>
    </source>
</reference>
<feature type="domain" description="Calcineurin-like phosphoesterase" evidence="1">
    <location>
        <begin position="4"/>
        <end position="156"/>
    </location>
</feature>
<dbReference type="RefSeq" id="WP_283712973.1">
    <property type="nucleotide sequence ID" value="NZ_JASJEW010000002.1"/>
</dbReference>
<dbReference type="Pfam" id="PF00149">
    <property type="entry name" value="Metallophos"/>
    <property type="match status" value="1"/>
</dbReference>